<feature type="region of interest" description="Disordered" evidence="7">
    <location>
        <begin position="202"/>
        <end position="221"/>
    </location>
</feature>
<sequence length="694" mass="77058">MQQPYNSENAAGDQMLRWNGMGDVSGFVNRLDGRMDGNAHAGNSFGLVLAQPQYLQAAPTPSNSLARRQMNRALVPTNPRTNFEGSVNEWGNFVGDENALVPQNPSENLNKQDNVEWLEEMAQKAKREAQAKRKRIPPFLEERKNEDLIRWSEKGDSFIVLDEDEFAKTLIPELFKHNNYASFVRQLNMYGFHKCVRLSDNSRRANESKNKSPSEYSNPYFRRGHPNLLWLINKPKSGSKTKRDAKGAKGDNGSEEEAGNEEVLGPGLAASTTQPTQSLPDGESQPMPKRKITFIREELNKVCDQQKLILGAINRLQRNNNNLYNQLVMLQSQHDRHQRSINAIFNFLANLFRKTLEDQGNSQDVSDIISSMTTNQNQQSTQRASVVDLGDSIQEMGPTTYGTPRMKTRGLLPPIPNQNNRVQLARPSAIPSSSSYQPVGHRNPEMGNVTEFVNSSPIDMTFPSLRQELEKSPHERMKVINDHNATDTHGLDLPETADLVANAPNTLGIEQGSKHVNFMAGQSSSALSIRSTPAPIPVAVISAPPQILKSIPHMATPTMPTSASASPPPVEANQTASFSPIMQPSMALPLNEINVKQVDLDQLQRVQNEQDANIRGLGDLLRPLSPAGQIPGLGDGEAYFDPQLVDLDQYFDSNAFLCGGHFGADSNDFDFKKQCRHRSTVAISFYGLVQVWRA</sequence>
<comment type="similarity">
    <text evidence="2 5">Belongs to the HSF family.</text>
</comment>
<dbReference type="Pfam" id="PF00447">
    <property type="entry name" value="HSF_DNA-bind"/>
    <property type="match status" value="1"/>
</dbReference>
<dbReference type="GO" id="GO:0005634">
    <property type="term" value="C:nucleus"/>
    <property type="evidence" value="ECO:0007669"/>
    <property type="project" value="UniProtKB-SubCell"/>
</dbReference>
<keyword evidence="3" id="KW-0238">DNA-binding</keyword>
<dbReference type="SUPFAM" id="SSF46785">
    <property type="entry name" value="Winged helix' DNA-binding domain"/>
    <property type="match status" value="1"/>
</dbReference>
<protein>
    <submittedName>
        <fullName evidence="9">Heat shock factor</fullName>
    </submittedName>
</protein>
<evidence type="ECO:0000256" key="5">
    <source>
        <dbReference type="RuleBase" id="RU004020"/>
    </source>
</evidence>
<evidence type="ECO:0000313" key="9">
    <source>
        <dbReference type="EMBL" id="KAF5708084.1"/>
    </source>
</evidence>
<evidence type="ECO:0000256" key="4">
    <source>
        <dbReference type="ARBA" id="ARBA00023242"/>
    </source>
</evidence>
<dbReference type="AlphaFoldDB" id="A0A8H5Y9E5"/>
<organism evidence="9 10">
    <name type="scientific">Fusarium mundagurra</name>
    <dbReference type="NCBI Taxonomy" id="1567541"/>
    <lineage>
        <taxon>Eukaryota</taxon>
        <taxon>Fungi</taxon>
        <taxon>Dikarya</taxon>
        <taxon>Ascomycota</taxon>
        <taxon>Pezizomycotina</taxon>
        <taxon>Sordariomycetes</taxon>
        <taxon>Hypocreomycetidae</taxon>
        <taxon>Hypocreales</taxon>
        <taxon>Nectriaceae</taxon>
        <taxon>Fusarium</taxon>
        <taxon>Fusarium fujikuroi species complex</taxon>
    </lineage>
</organism>
<evidence type="ECO:0000313" key="10">
    <source>
        <dbReference type="Proteomes" id="UP000544331"/>
    </source>
</evidence>
<dbReference type="InterPro" id="IPR000232">
    <property type="entry name" value="HSF_DNA-bd"/>
</dbReference>
<dbReference type="PANTHER" id="PTHR10015:SF427">
    <property type="entry name" value="HEAT SHOCK FACTOR PROTEIN"/>
    <property type="match status" value="1"/>
</dbReference>
<comment type="caution">
    <text evidence="9">The sequence shown here is derived from an EMBL/GenBank/DDBJ whole genome shotgun (WGS) entry which is preliminary data.</text>
</comment>
<evidence type="ECO:0000256" key="7">
    <source>
        <dbReference type="SAM" id="MobiDB-lite"/>
    </source>
</evidence>
<name>A0A8H5Y9E5_9HYPO</name>
<dbReference type="Proteomes" id="UP000544331">
    <property type="component" value="Unassembled WGS sequence"/>
</dbReference>
<dbReference type="SMART" id="SM00415">
    <property type="entry name" value="HSF"/>
    <property type="match status" value="1"/>
</dbReference>
<comment type="subcellular location">
    <subcellularLocation>
        <location evidence="1">Nucleus</location>
    </subcellularLocation>
</comment>
<evidence type="ECO:0000256" key="2">
    <source>
        <dbReference type="ARBA" id="ARBA00006403"/>
    </source>
</evidence>
<dbReference type="GO" id="GO:0003700">
    <property type="term" value="F:DNA-binding transcription factor activity"/>
    <property type="evidence" value="ECO:0007669"/>
    <property type="project" value="InterPro"/>
</dbReference>
<evidence type="ECO:0000256" key="3">
    <source>
        <dbReference type="ARBA" id="ARBA00023125"/>
    </source>
</evidence>
<dbReference type="InterPro" id="IPR036388">
    <property type="entry name" value="WH-like_DNA-bd_sf"/>
</dbReference>
<evidence type="ECO:0000256" key="1">
    <source>
        <dbReference type="ARBA" id="ARBA00004123"/>
    </source>
</evidence>
<keyword evidence="10" id="KW-1185">Reference proteome</keyword>
<dbReference type="OrthoDB" id="60033at2759"/>
<keyword evidence="9" id="KW-0346">Stress response</keyword>
<feature type="compositionally biased region" description="Basic and acidic residues" evidence="7">
    <location>
        <begin position="202"/>
        <end position="212"/>
    </location>
</feature>
<feature type="domain" description="HSF-type DNA-binding" evidence="8">
    <location>
        <begin position="135"/>
        <end position="235"/>
    </location>
</feature>
<dbReference type="PANTHER" id="PTHR10015">
    <property type="entry name" value="HEAT SHOCK TRANSCRIPTION FACTOR"/>
    <property type="match status" value="1"/>
</dbReference>
<dbReference type="InterPro" id="IPR036390">
    <property type="entry name" value="WH_DNA-bd_sf"/>
</dbReference>
<accession>A0A8H5Y9E5</accession>
<keyword evidence="6" id="KW-0175">Coiled coil</keyword>
<feature type="coiled-coil region" evidence="6">
    <location>
        <begin position="108"/>
        <end position="135"/>
    </location>
</feature>
<keyword evidence="4" id="KW-0539">Nucleus</keyword>
<dbReference type="EMBL" id="JAAOAN010000402">
    <property type="protein sequence ID" value="KAF5708084.1"/>
    <property type="molecule type" value="Genomic_DNA"/>
</dbReference>
<dbReference type="Gene3D" id="1.10.10.10">
    <property type="entry name" value="Winged helix-like DNA-binding domain superfamily/Winged helix DNA-binding domain"/>
    <property type="match status" value="1"/>
</dbReference>
<evidence type="ECO:0000256" key="6">
    <source>
        <dbReference type="SAM" id="Coils"/>
    </source>
</evidence>
<feature type="region of interest" description="Disordered" evidence="7">
    <location>
        <begin position="232"/>
        <end position="288"/>
    </location>
</feature>
<dbReference type="GO" id="GO:0043565">
    <property type="term" value="F:sequence-specific DNA binding"/>
    <property type="evidence" value="ECO:0007669"/>
    <property type="project" value="InterPro"/>
</dbReference>
<reference evidence="9 10" key="1">
    <citation type="submission" date="2020-05" db="EMBL/GenBank/DDBJ databases">
        <title>Identification and distribution of gene clusters putatively required for synthesis of sphingolipid metabolism inhibitors in phylogenetically diverse species of the filamentous fungus Fusarium.</title>
        <authorList>
            <person name="Kim H.-S."/>
            <person name="Busman M."/>
            <person name="Brown D.W."/>
            <person name="Divon H."/>
            <person name="Uhlig S."/>
            <person name="Proctor R.H."/>
        </authorList>
    </citation>
    <scope>NUCLEOTIDE SEQUENCE [LARGE SCALE GENOMIC DNA]</scope>
    <source>
        <strain evidence="9 10">NRRL 66235</strain>
    </source>
</reference>
<proteinExistence type="inferred from homology"/>
<dbReference type="FunFam" id="1.10.10.10:FF:000173">
    <property type="entry name" value="Heat shock transcription factor Hsf1"/>
    <property type="match status" value="1"/>
</dbReference>
<feature type="compositionally biased region" description="Polar residues" evidence="7">
    <location>
        <begin position="270"/>
        <end position="279"/>
    </location>
</feature>
<evidence type="ECO:0000259" key="8">
    <source>
        <dbReference type="SMART" id="SM00415"/>
    </source>
</evidence>
<dbReference type="PRINTS" id="PR00056">
    <property type="entry name" value="HSFDOMAIN"/>
</dbReference>
<gene>
    <name evidence="9" type="ORF">FMUND_10768</name>
</gene>